<organism evidence="5 6">
    <name type="scientific">Aliikangiella maris</name>
    <dbReference type="NCBI Taxonomy" id="3162458"/>
    <lineage>
        <taxon>Bacteria</taxon>
        <taxon>Pseudomonadati</taxon>
        <taxon>Pseudomonadota</taxon>
        <taxon>Gammaproteobacteria</taxon>
        <taxon>Oceanospirillales</taxon>
        <taxon>Pleioneaceae</taxon>
        <taxon>Aliikangiella</taxon>
    </lineage>
</organism>
<evidence type="ECO:0000256" key="2">
    <source>
        <dbReference type="ARBA" id="ARBA00022964"/>
    </source>
</evidence>
<evidence type="ECO:0000256" key="1">
    <source>
        <dbReference type="ARBA" id="ARBA00001961"/>
    </source>
</evidence>
<dbReference type="InterPro" id="IPR051842">
    <property type="entry name" value="uS12_prolyl_hydroxylase"/>
</dbReference>
<sequence>MQKAIQINPQLEVENAAKQLAEKGRVQITDFFTAESAQYLYQLLQKHQHWYFAYNENGQYFESPLADIQALNPQQRQLFMNNIYARARNQFQYAFIQYYITQAIELGEQIDHPMHQMHYFMNSEPLLDFMRKLTGEFAIKKADSYASCYSPGHFLTEHDDRHHQHDRVAAYVFSMNPNWNKNWGGQLAFFDEDGNIEQAYNPSFNTLNLFLIPTQHAVLPVAPYAGASRLSYLGWLHR</sequence>
<comment type="caution">
    <text evidence="5">The sequence shown here is derived from an EMBL/GenBank/DDBJ whole genome shotgun (WGS) entry which is preliminary data.</text>
</comment>
<protein>
    <submittedName>
        <fullName evidence="5">2OG-Fe(II) oxygenase family protein</fullName>
    </submittedName>
</protein>
<feature type="domain" description="Prolyl 4-hydroxylase alpha subunit" evidence="4">
    <location>
        <begin position="63"/>
        <end position="237"/>
    </location>
</feature>
<dbReference type="Gene3D" id="2.60.120.620">
    <property type="entry name" value="q2cbj1_9rhob like domain"/>
    <property type="match status" value="1"/>
</dbReference>
<dbReference type="PANTHER" id="PTHR12117:SF0">
    <property type="entry name" value="PROLYL 3-HYDROXYLASE OGFOD1"/>
    <property type="match status" value="1"/>
</dbReference>
<dbReference type="InterPro" id="IPR039558">
    <property type="entry name" value="TPA1/OFD1_N"/>
</dbReference>
<accession>A0ABV2BY79</accession>
<comment type="cofactor">
    <cofactor evidence="1">
        <name>L-ascorbate</name>
        <dbReference type="ChEBI" id="CHEBI:38290"/>
    </cofactor>
</comment>
<dbReference type="EMBL" id="JBEVCJ010000030">
    <property type="protein sequence ID" value="MET1256884.1"/>
    <property type="molecule type" value="Genomic_DNA"/>
</dbReference>
<proteinExistence type="predicted"/>
<dbReference type="PANTHER" id="PTHR12117">
    <property type="entry name" value="HISTONE ACETYLTRANSFERASE COMPLEX"/>
    <property type="match status" value="1"/>
</dbReference>
<name>A0ABV2BY79_9GAMM</name>
<keyword evidence="3" id="KW-0560">Oxidoreductase</keyword>
<evidence type="ECO:0000313" key="6">
    <source>
        <dbReference type="Proteomes" id="UP001548189"/>
    </source>
</evidence>
<reference evidence="5 6" key="1">
    <citation type="submission" date="2024-06" db="EMBL/GenBank/DDBJ databases">
        <authorList>
            <person name="Li F."/>
        </authorList>
    </citation>
    <scope>NUCLEOTIDE SEQUENCE [LARGE SCALE GENOMIC DNA]</scope>
    <source>
        <strain evidence="5 6">GXAS 311</strain>
    </source>
</reference>
<dbReference type="RefSeq" id="WP_353897466.1">
    <property type="nucleotide sequence ID" value="NZ_JBEVCJ010000030.1"/>
</dbReference>
<evidence type="ECO:0000313" key="5">
    <source>
        <dbReference type="EMBL" id="MET1256884.1"/>
    </source>
</evidence>
<dbReference type="Proteomes" id="UP001548189">
    <property type="component" value="Unassembled WGS sequence"/>
</dbReference>
<gene>
    <name evidence="5" type="ORF">ABVT43_17210</name>
</gene>
<dbReference type="SMART" id="SM00702">
    <property type="entry name" value="P4Hc"/>
    <property type="match status" value="1"/>
</dbReference>
<dbReference type="InterPro" id="IPR006620">
    <property type="entry name" value="Pro_4_hyd_alph"/>
</dbReference>
<evidence type="ECO:0000256" key="3">
    <source>
        <dbReference type="ARBA" id="ARBA00023002"/>
    </source>
</evidence>
<keyword evidence="6" id="KW-1185">Reference proteome</keyword>
<keyword evidence="2" id="KW-0223">Dioxygenase</keyword>
<dbReference type="Pfam" id="PF13661">
    <property type="entry name" value="2OG-FeII_Oxy_4"/>
    <property type="match status" value="1"/>
</dbReference>
<evidence type="ECO:0000259" key="4">
    <source>
        <dbReference type="SMART" id="SM00702"/>
    </source>
</evidence>